<dbReference type="AlphaFoldDB" id="A0AAV8ZZJ2"/>
<protein>
    <submittedName>
        <fullName evidence="2">Uncharacterized protein</fullName>
    </submittedName>
</protein>
<dbReference type="CDD" id="cd06464">
    <property type="entry name" value="ACD_sHsps-like"/>
    <property type="match status" value="1"/>
</dbReference>
<proteinExistence type="predicted"/>
<comment type="caution">
    <text evidence="2">The sequence shown here is derived from an EMBL/GenBank/DDBJ whole genome shotgun (WGS) entry which is preliminary data.</text>
</comment>
<evidence type="ECO:0000256" key="1">
    <source>
        <dbReference type="SAM" id="MobiDB-lite"/>
    </source>
</evidence>
<accession>A0AAV8ZZJ2</accession>
<organism evidence="2 3">
    <name type="scientific">Acorus gramineus</name>
    <name type="common">Dwarf sweet flag</name>
    <dbReference type="NCBI Taxonomy" id="55184"/>
    <lineage>
        <taxon>Eukaryota</taxon>
        <taxon>Viridiplantae</taxon>
        <taxon>Streptophyta</taxon>
        <taxon>Embryophyta</taxon>
        <taxon>Tracheophyta</taxon>
        <taxon>Spermatophyta</taxon>
        <taxon>Magnoliopsida</taxon>
        <taxon>Liliopsida</taxon>
        <taxon>Acoraceae</taxon>
        <taxon>Acorus</taxon>
    </lineage>
</organism>
<feature type="region of interest" description="Disordered" evidence="1">
    <location>
        <begin position="1"/>
        <end position="32"/>
    </location>
</feature>
<gene>
    <name evidence="2" type="ORF">QJS04_geneDACA001477</name>
</gene>
<dbReference type="FunFam" id="2.60.40.790:FF:000049">
    <property type="entry name" value="Increased DNA methylation 3"/>
    <property type="match status" value="1"/>
</dbReference>
<reference evidence="2" key="2">
    <citation type="submission" date="2023-06" db="EMBL/GenBank/DDBJ databases">
        <authorList>
            <person name="Ma L."/>
            <person name="Liu K.-W."/>
            <person name="Li Z."/>
            <person name="Hsiao Y.-Y."/>
            <person name="Qi Y."/>
            <person name="Fu T."/>
            <person name="Tang G."/>
            <person name="Zhang D."/>
            <person name="Sun W.-H."/>
            <person name="Liu D.-K."/>
            <person name="Li Y."/>
            <person name="Chen G.-Z."/>
            <person name="Liu X.-D."/>
            <person name="Liao X.-Y."/>
            <person name="Jiang Y.-T."/>
            <person name="Yu X."/>
            <person name="Hao Y."/>
            <person name="Huang J."/>
            <person name="Zhao X.-W."/>
            <person name="Ke S."/>
            <person name="Chen Y.-Y."/>
            <person name="Wu W.-L."/>
            <person name="Hsu J.-L."/>
            <person name="Lin Y.-F."/>
            <person name="Huang M.-D."/>
            <person name="Li C.-Y."/>
            <person name="Huang L."/>
            <person name="Wang Z.-W."/>
            <person name="Zhao X."/>
            <person name="Zhong W.-Y."/>
            <person name="Peng D.-H."/>
            <person name="Ahmad S."/>
            <person name="Lan S."/>
            <person name="Zhang J.-S."/>
            <person name="Tsai W.-C."/>
            <person name="Van De Peer Y."/>
            <person name="Liu Z.-J."/>
        </authorList>
    </citation>
    <scope>NUCLEOTIDE SEQUENCE</scope>
    <source>
        <strain evidence="2">SCP</strain>
        <tissue evidence="2">Leaves</tissue>
    </source>
</reference>
<dbReference type="InterPro" id="IPR039321">
    <property type="entry name" value="IDM2/3-like"/>
</dbReference>
<sequence>MQKKRKTKKDSPHGGSKKNRGVMDPDDVEVIPLNSRFSPLGSPAQETHFFGASDLSTPAGLALASAPRIEQWNAKSRTYLTGTALSGKSGPPVGSYDIGESDDAYLFRVSLPGVKREAGLFSCEIEKSGMVHVMGETKTGGAKIKRKVRSGNQLVQHKRVFDMITSNLCPPGPFKVSFRLPGPVDPRMFTGNFGSNGIFEAIVMKYGGS</sequence>
<reference evidence="2" key="1">
    <citation type="journal article" date="2023" name="Nat. Commun.">
        <title>Diploid and tetraploid genomes of Acorus and the evolution of monocots.</title>
        <authorList>
            <person name="Ma L."/>
            <person name="Liu K.W."/>
            <person name="Li Z."/>
            <person name="Hsiao Y.Y."/>
            <person name="Qi Y."/>
            <person name="Fu T."/>
            <person name="Tang G.D."/>
            <person name="Zhang D."/>
            <person name="Sun W.H."/>
            <person name="Liu D.K."/>
            <person name="Li Y."/>
            <person name="Chen G.Z."/>
            <person name="Liu X.D."/>
            <person name="Liao X.Y."/>
            <person name="Jiang Y.T."/>
            <person name="Yu X."/>
            <person name="Hao Y."/>
            <person name="Huang J."/>
            <person name="Zhao X.W."/>
            <person name="Ke S."/>
            <person name="Chen Y.Y."/>
            <person name="Wu W.L."/>
            <person name="Hsu J.L."/>
            <person name="Lin Y.F."/>
            <person name="Huang M.D."/>
            <person name="Li C.Y."/>
            <person name="Huang L."/>
            <person name="Wang Z.W."/>
            <person name="Zhao X."/>
            <person name="Zhong W.Y."/>
            <person name="Peng D.H."/>
            <person name="Ahmad S."/>
            <person name="Lan S."/>
            <person name="Zhang J.S."/>
            <person name="Tsai W.C."/>
            <person name="Van de Peer Y."/>
            <person name="Liu Z.J."/>
        </authorList>
    </citation>
    <scope>NUCLEOTIDE SEQUENCE</scope>
    <source>
        <strain evidence="2">SCP</strain>
    </source>
</reference>
<dbReference type="GO" id="GO:0005634">
    <property type="term" value="C:nucleus"/>
    <property type="evidence" value="ECO:0007669"/>
    <property type="project" value="TreeGrafter"/>
</dbReference>
<name>A0AAV8ZZJ2_ACOGR</name>
<evidence type="ECO:0000313" key="3">
    <source>
        <dbReference type="Proteomes" id="UP001179952"/>
    </source>
</evidence>
<dbReference type="InterPro" id="IPR008978">
    <property type="entry name" value="HSP20-like_chaperone"/>
</dbReference>
<dbReference type="Gene3D" id="2.60.40.790">
    <property type="match status" value="1"/>
</dbReference>
<dbReference type="PANTHER" id="PTHR34661:SF1">
    <property type="entry name" value="INCREASED DNA METHYLATION 3"/>
    <property type="match status" value="1"/>
</dbReference>
<dbReference type="EMBL" id="JAUJYN010000122">
    <property type="protein sequence ID" value="KAK1256524.1"/>
    <property type="molecule type" value="Genomic_DNA"/>
</dbReference>
<keyword evidence="3" id="KW-1185">Reference proteome</keyword>
<evidence type="ECO:0000313" key="2">
    <source>
        <dbReference type="EMBL" id="KAK1256524.1"/>
    </source>
</evidence>
<dbReference type="PANTHER" id="PTHR34661">
    <property type="entry name" value="INCREASED DNA METHYLATION 3"/>
    <property type="match status" value="1"/>
</dbReference>
<dbReference type="Proteomes" id="UP001179952">
    <property type="component" value="Unassembled WGS sequence"/>
</dbReference>